<proteinExistence type="predicted"/>
<accession>A0A9X2AI90</accession>
<dbReference type="InterPro" id="IPR046484">
    <property type="entry name" value="DUF6577"/>
</dbReference>
<keyword evidence="2" id="KW-1185">Reference proteome</keyword>
<evidence type="ECO:0000313" key="1">
    <source>
        <dbReference type="EMBL" id="MCI1189713.1"/>
    </source>
</evidence>
<evidence type="ECO:0000313" key="2">
    <source>
        <dbReference type="Proteomes" id="UP001139193"/>
    </source>
</evidence>
<name>A0A9X2AI90_9BACT</name>
<protein>
    <submittedName>
        <fullName evidence="1">Uncharacterized protein</fullName>
    </submittedName>
</protein>
<dbReference type="AlphaFoldDB" id="A0A9X2AI90"/>
<dbReference type="Proteomes" id="UP001139193">
    <property type="component" value="Unassembled WGS sequence"/>
</dbReference>
<dbReference type="EMBL" id="JALBGC010000006">
    <property type="protein sequence ID" value="MCI1189713.1"/>
    <property type="molecule type" value="Genomic_DNA"/>
</dbReference>
<reference evidence="1" key="1">
    <citation type="submission" date="2022-03" db="EMBL/GenBank/DDBJ databases">
        <title>Bacterial whole genome sequence for Hymenobacter sp. DH14.</title>
        <authorList>
            <person name="Le V."/>
        </authorList>
    </citation>
    <scope>NUCLEOTIDE SEQUENCE</scope>
    <source>
        <strain evidence="1">DH14</strain>
    </source>
</reference>
<sequence>MKPATAQVDRVLRAWPQLRGYFRGRQQLSEAELLAFFQASVPEVTADAWPQVRQGLLRSQLLHEVIPGLLSFEPSSTGDLLKPVLLPEWLAVWQQLQAALALPLGCLWSTRWLHPVLPHLPALLVVEVRWAELNQAGRVLAVSSPPPDPVVVRAWQALSPVRRVRGVPTARLEKMLVDAALMPELAPATSDAALAAALSVLLARQGFNQSMLLQYAARCGAEARWKALLHVATVPD</sequence>
<gene>
    <name evidence="1" type="ORF">MON38_20005</name>
</gene>
<dbReference type="RefSeq" id="WP_241937927.1">
    <property type="nucleotide sequence ID" value="NZ_JALBGC010000006.1"/>
</dbReference>
<comment type="caution">
    <text evidence="1">The sequence shown here is derived from an EMBL/GenBank/DDBJ whole genome shotgun (WGS) entry which is preliminary data.</text>
</comment>
<organism evidence="1 2">
    <name type="scientific">Hymenobacter cyanobacteriorum</name>
    <dbReference type="NCBI Taxonomy" id="2926463"/>
    <lineage>
        <taxon>Bacteria</taxon>
        <taxon>Pseudomonadati</taxon>
        <taxon>Bacteroidota</taxon>
        <taxon>Cytophagia</taxon>
        <taxon>Cytophagales</taxon>
        <taxon>Hymenobacteraceae</taxon>
        <taxon>Hymenobacter</taxon>
    </lineage>
</organism>
<dbReference type="Pfam" id="PF20217">
    <property type="entry name" value="DUF6577"/>
    <property type="match status" value="1"/>
</dbReference>